<dbReference type="GO" id="GO:0000026">
    <property type="term" value="F:alpha-1,2-mannosyltransferase activity"/>
    <property type="evidence" value="ECO:0007669"/>
    <property type="project" value="TreeGrafter"/>
</dbReference>
<dbReference type="GO" id="GO:0006487">
    <property type="term" value="P:protein N-linked glycosylation"/>
    <property type="evidence" value="ECO:0007669"/>
    <property type="project" value="TreeGrafter"/>
</dbReference>
<dbReference type="AlphaFoldDB" id="A0A0C9X4V6"/>
<dbReference type="Pfam" id="PF03901">
    <property type="entry name" value="Glyco_transf_22"/>
    <property type="match status" value="1"/>
</dbReference>
<feature type="transmembrane region" description="Helical" evidence="10">
    <location>
        <begin position="327"/>
        <end position="349"/>
    </location>
</feature>
<evidence type="ECO:0000256" key="9">
    <source>
        <dbReference type="ARBA" id="ARBA00023136"/>
    </source>
</evidence>
<evidence type="ECO:0000256" key="2">
    <source>
        <dbReference type="ARBA" id="ARBA00004922"/>
    </source>
</evidence>
<accession>A0A0C9X4V6</accession>
<comment type="subcellular location">
    <subcellularLocation>
        <location evidence="1 10">Endoplasmic reticulum membrane</location>
        <topology evidence="1 10">Multi-pass membrane protein</topology>
    </subcellularLocation>
</comment>
<dbReference type="PANTHER" id="PTHR22760">
    <property type="entry name" value="GLYCOSYLTRANSFERASE"/>
    <property type="match status" value="1"/>
</dbReference>
<reference evidence="12" key="2">
    <citation type="submission" date="2015-01" db="EMBL/GenBank/DDBJ databases">
        <title>Evolutionary Origins and Diversification of the Mycorrhizal Mutualists.</title>
        <authorList>
            <consortium name="DOE Joint Genome Institute"/>
            <consortium name="Mycorrhizal Genomics Consortium"/>
            <person name="Kohler A."/>
            <person name="Kuo A."/>
            <person name="Nagy L.G."/>
            <person name="Floudas D."/>
            <person name="Copeland A."/>
            <person name="Barry K.W."/>
            <person name="Cichocki N."/>
            <person name="Veneault-Fourrey C."/>
            <person name="LaButti K."/>
            <person name="Lindquist E.A."/>
            <person name="Lipzen A."/>
            <person name="Lundell T."/>
            <person name="Morin E."/>
            <person name="Murat C."/>
            <person name="Riley R."/>
            <person name="Ohm R."/>
            <person name="Sun H."/>
            <person name="Tunlid A."/>
            <person name="Henrissat B."/>
            <person name="Grigoriev I.V."/>
            <person name="Hibbett D.S."/>
            <person name="Martin F."/>
        </authorList>
    </citation>
    <scope>NUCLEOTIDE SEQUENCE [LARGE SCALE GENOMIC DNA]</scope>
    <source>
        <strain evidence="12">LaAM-08-1</strain>
    </source>
</reference>
<dbReference type="Proteomes" id="UP000054477">
    <property type="component" value="Unassembled WGS sequence"/>
</dbReference>
<evidence type="ECO:0000256" key="1">
    <source>
        <dbReference type="ARBA" id="ARBA00004477"/>
    </source>
</evidence>
<protein>
    <recommendedName>
        <fullName evidence="10">Mannosyltransferase</fullName>
        <ecNumber evidence="10">2.4.1.-</ecNumber>
    </recommendedName>
</protein>
<feature type="transmembrane region" description="Helical" evidence="10">
    <location>
        <begin position="265"/>
        <end position="298"/>
    </location>
</feature>
<evidence type="ECO:0000313" key="12">
    <source>
        <dbReference type="Proteomes" id="UP000054477"/>
    </source>
</evidence>
<dbReference type="UniPathway" id="UPA00378"/>
<feature type="transmembrane region" description="Helical" evidence="10">
    <location>
        <begin position="49"/>
        <end position="70"/>
    </location>
</feature>
<sequence>MTSNTNVQTIRFRGPTNVQTVPEKPPLPRHSGILQDQLRRAQRRPWTPSFSLAVRILLLVRVAGAMYSNINDCDEVFNFWEPLHFLDQGYGFQTWELSPQFALRSWAYILLHSLPPRLGNIILPGDKRAAFFAVRILLAVTSVFAEAAFYRVVVERIHERVGRYLFFMLLFSAGMWSASTALLPSSFAMYTSAFAFSYSFAPSSAKNYLRTLATTLLFATGAIVGWPFSLALAIPFVFEELFIFSDDRVPPEIRRSWMMNRWKRLIGVGLVASLVAVPVVVIDSLGYGSFSIVAWNIIQYNLFGGVERGPNLYGTAPWNFYLNNLVLNFNILVPLALLSLPAMAVTYAVDRKRLGLTRPAADQSSPFTILGLRLMPFYLWLGILSLQPHKEERFMFPAYPLLCFNAAVCVYLMRGWLEVGFVRLTKSPYRASQSLIFRNFTLSVVVGSMIISLSRVIGQWHYYHAPLTVVHALQTTEIPRLLNVTGLLPVLPPGTTEEEAPRIDLTPVKEFDLALCFGKEWHRFQGHYLIPNGIRVEFIKSEFGGLLPRHFTETVSVDGLIASKWWSRPQTRYVPTDLNDLNQEDSSHYVDVSECDYLIDVDFPKHPVYSTLEPRFAIMDEWERVHCEPFLDARNSMMLTRIFWLPGETWQGRNEFGDYCLLKNRASVARKEAVVAQQVKQKLS</sequence>
<organism evidence="11 12">
    <name type="scientific">Laccaria amethystina LaAM-08-1</name>
    <dbReference type="NCBI Taxonomy" id="1095629"/>
    <lineage>
        <taxon>Eukaryota</taxon>
        <taxon>Fungi</taxon>
        <taxon>Dikarya</taxon>
        <taxon>Basidiomycota</taxon>
        <taxon>Agaricomycotina</taxon>
        <taxon>Agaricomycetes</taxon>
        <taxon>Agaricomycetidae</taxon>
        <taxon>Agaricales</taxon>
        <taxon>Agaricineae</taxon>
        <taxon>Hydnangiaceae</taxon>
        <taxon>Laccaria</taxon>
    </lineage>
</organism>
<keyword evidence="8 10" id="KW-1133">Transmembrane helix</keyword>
<proteinExistence type="inferred from homology"/>
<dbReference type="HOGENOM" id="CLU_018152_1_0_1"/>
<keyword evidence="6 10" id="KW-0812">Transmembrane</keyword>
<feature type="transmembrane region" description="Helical" evidence="10">
    <location>
        <begin position="165"/>
        <end position="196"/>
    </location>
</feature>
<dbReference type="PANTHER" id="PTHR22760:SF2">
    <property type="entry name" value="ALPHA-1,2-MANNOSYLTRANSFERASE ALG9"/>
    <property type="match status" value="1"/>
</dbReference>
<evidence type="ECO:0000256" key="6">
    <source>
        <dbReference type="ARBA" id="ARBA00022692"/>
    </source>
</evidence>
<feature type="transmembrane region" description="Helical" evidence="10">
    <location>
        <begin position="435"/>
        <end position="457"/>
    </location>
</feature>
<dbReference type="EC" id="2.4.1.-" evidence="10"/>
<comment type="similarity">
    <text evidence="3 10">Belongs to the glycosyltransferase 22 family.</text>
</comment>
<dbReference type="STRING" id="1095629.A0A0C9X4V6"/>
<keyword evidence="7 10" id="KW-0256">Endoplasmic reticulum</keyword>
<comment type="pathway">
    <text evidence="2">Protein modification; protein glycosylation.</text>
</comment>
<keyword evidence="4 10" id="KW-0328">Glycosyltransferase</keyword>
<feature type="transmembrane region" description="Helical" evidence="10">
    <location>
        <begin position="370"/>
        <end position="388"/>
    </location>
</feature>
<keyword evidence="5 11" id="KW-0808">Transferase</keyword>
<evidence type="ECO:0000313" key="11">
    <source>
        <dbReference type="EMBL" id="KIK07230.1"/>
    </source>
</evidence>
<keyword evidence="12" id="KW-1185">Reference proteome</keyword>
<feature type="transmembrane region" description="Helical" evidence="10">
    <location>
        <begin position="216"/>
        <end position="244"/>
    </location>
</feature>
<evidence type="ECO:0000256" key="7">
    <source>
        <dbReference type="ARBA" id="ARBA00022824"/>
    </source>
</evidence>
<name>A0A0C9X4V6_9AGAR</name>
<dbReference type="GO" id="GO:0005789">
    <property type="term" value="C:endoplasmic reticulum membrane"/>
    <property type="evidence" value="ECO:0007669"/>
    <property type="project" value="UniProtKB-SubCell"/>
</dbReference>
<dbReference type="OrthoDB" id="497541at2759"/>
<dbReference type="InterPro" id="IPR005599">
    <property type="entry name" value="GPI_mannosylTrfase"/>
</dbReference>
<feature type="transmembrane region" description="Helical" evidence="10">
    <location>
        <begin position="394"/>
        <end position="414"/>
    </location>
</feature>
<feature type="transmembrane region" description="Helical" evidence="10">
    <location>
        <begin position="129"/>
        <end position="153"/>
    </location>
</feature>
<reference evidence="11 12" key="1">
    <citation type="submission" date="2014-04" db="EMBL/GenBank/DDBJ databases">
        <authorList>
            <consortium name="DOE Joint Genome Institute"/>
            <person name="Kuo A."/>
            <person name="Kohler A."/>
            <person name="Nagy L.G."/>
            <person name="Floudas D."/>
            <person name="Copeland A."/>
            <person name="Barry K.W."/>
            <person name="Cichocki N."/>
            <person name="Veneault-Fourrey C."/>
            <person name="LaButti K."/>
            <person name="Lindquist E.A."/>
            <person name="Lipzen A."/>
            <person name="Lundell T."/>
            <person name="Morin E."/>
            <person name="Murat C."/>
            <person name="Sun H."/>
            <person name="Tunlid A."/>
            <person name="Henrissat B."/>
            <person name="Grigoriev I.V."/>
            <person name="Hibbett D.S."/>
            <person name="Martin F."/>
            <person name="Nordberg H.P."/>
            <person name="Cantor M.N."/>
            <person name="Hua S.X."/>
        </authorList>
    </citation>
    <scope>NUCLEOTIDE SEQUENCE [LARGE SCALE GENOMIC DNA]</scope>
    <source>
        <strain evidence="11 12">LaAM-08-1</strain>
    </source>
</reference>
<evidence type="ECO:0000256" key="10">
    <source>
        <dbReference type="RuleBase" id="RU363075"/>
    </source>
</evidence>
<evidence type="ECO:0000256" key="4">
    <source>
        <dbReference type="ARBA" id="ARBA00022676"/>
    </source>
</evidence>
<evidence type="ECO:0000256" key="8">
    <source>
        <dbReference type="ARBA" id="ARBA00022989"/>
    </source>
</evidence>
<evidence type="ECO:0000256" key="3">
    <source>
        <dbReference type="ARBA" id="ARBA00007063"/>
    </source>
</evidence>
<gene>
    <name evidence="11" type="ORF">K443DRAFT_199860</name>
</gene>
<keyword evidence="9 10" id="KW-0472">Membrane</keyword>
<dbReference type="EMBL" id="KN838548">
    <property type="protein sequence ID" value="KIK07230.1"/>
    <property type="molecule type" value="Genomic_DNA"/>
</dbReference>
<evidence type="ECO:0000256" key="5">
    <source>
        <dbReference type="ARBA" id="ARBA00022679"/>
    </source>
</evidence>